<dbReference type="RefSeq" id="WP_188839725.1">
    <property type="nucleotide sequence ID" value="NZ_BMOT01000001.1"/>
</dbReference>
<evidence type="ECO:0000259" key="2">
    <source>
        <dbReference type="Pfam" id="PF17761"/>
    </source>
</evidence>
<keyword evidence="4" id="KW-1185">Reference proteome</keyword>
<name>A0ABT0KX44_9GAMM</name>
<comment type="caution">
    <text evidence="3">The sequence shown here is derived from an EMBL/GenBank/DDBJ whole genome shotgun (WGS) entry which is preliminary data.</text>
</comment>
<organism evidence="3 4">
    <name type="scientific">Shewanella aestuarii</name>
    <dbReference type="NCBI Taxonomy" id="1028752"/>
    <lineage>
        <taxon>Bacteria</taxon>
        <taxon>Pseudomonadati</taxon>
        <taxon>Pseudomonadota</taxon>
        <taxon>Gammaproteobacteria</taxon>
        <taxon>Alteromonadales</taxon>
        <taxon>Shewanellaceae</taxon>
        <taxon>Shewanella</taxon>
    </lineage>
</organism>
<dbReference type="Pfam" id="PF17761">
    <property type="entry name" value="DUF1016_N"/>
    <property type="match status" value="1"/>
</dbReference>
<sequence length="370" mass="43111">MSDTMSDSSITTQDNNLINELKTLIASAKQHAQLQVNAQMTLLYWQLGHRLQHHLLSNQRADYAKQVVKQVAQQLTYEYGKGFNEKSLRKMMQFYQVFPQQQIVSTLSRQLSWSHFVELLPIKVPVAREFYLQMAINDRWSVRTLRNRIDAMLFERTAVSKKPDELIKLELAQLENKQLSPNLLLKDPYLLDFLGVQDHYFEKDLEDAILRDLEQFLLELGSGFSFIGRQHRVQIGQEDFYIDLLFYNRKLKRLVAIDLKLGNFKAAYKGQMELYLRYLAKYEQEADERPPLGIILCASKDQEQVELLELDKSGIHVAEYLTALPPKELLQQKLHQAISQNQQRFLTEHALNNQTGPSSNEETNEEANHD</sequence>
<dbReference type="Proteomes" id="UP001203212">
    <property type="component" value="Unassembled WGS sequence"/>
</dbReference>
<dbReference type="Pfam" id="PF06250">
    <property type="entry name" value="YhcG_C"/>
    <property type="match status" value="1"/>
</dbReference>
<dbReference type="InterPro" id="IPR053148">
    <property type="entry name" value="PD-DEXK-like_domain"/>
</dbReference>
<dbReference type="InterPro" id="IPR041527">
    <property type="entry name" value="YhcG_N"/>
</dbReference>
<reference evidence="3 4" key="1">
    <citation type="submission" date="2022-01" db="EMBL/GenBank/DDBJ databases">
        <title>Whole genome-based taxonomy of the Shewanellaceae.</title>
        <authorList>
            <person name="Martin-Rodriguez A.J."/>
        </authorList>
    </citation>
    <scope>NUCLEOTIDE SEQUENCE [LARGE SCALE GENOMIC DNA]</scope>
    <source>
        <strain evidence="3 4">JCM 17801</strain>
    </source>
</reference>
<protein>
    <submittedName>
        <fullName evidence="3">PDDEXK nuclease domain-containing protein</fullName>
    </submittedName>
</protein>
<dbReference type="InterPro" id="IPR011856">
    <property type="entry name" value="tRNA_endonuc-like_dom_sf"/>
</dbReference>
<proteinExistence type="predicted"/>
<dbReference type="Gene3D" id="3.40.1350.10">
    <property type="match status" value="1"/>
</dbReference>
<accession>A0ABT0KX44</accession>
<gene>
    <name evidence="3" type="ORF">L2689_02100</name>
</gene>
<dbReference type="PANTHER" id="PTHR30547">
    <property type="entry name" value="UNCHARACTERIZED PROTEIN YHCG-RELATED"/>
    <property type="match status" value="1"/>
</dbReference>
<evidence type="ECO:0000313" key="3">
    <source>
        <dbReference type="EMBL" id="MCL1116036.1"/>
    </source>
</evidence>
<dbReference type="InterPro" id="IPR009362">
    <property type="entry name" value="YhcG_C"/>
</dbReference>
<feature type="domain" description="YhcG PDDEXK nuclease" evidence="1">
    <location>
        <begin position="184"/>
        <end position="334"/>
    </location>
</feature>
<dbReference type="PANTHER" id="PTHR30547:SF5">
    <property type="entry name" value="NUCLEASE YHCG-RELATED"/>
    <property type="match status" value="1"/>
</dbReference>
<evidence type="ECO:0000259" key="1">
    <source>
        <dbReference type="Pfam" id="PF06250"/>
    </source>
</evidence>
<evidence type="ECO:0000313" key="4">
    <source>
        <dbReference type="Proteomes" id="UP001203212"/>
    </source>
</evidence>
<dbReference type="EMBL" id="JAKILK010000001">
    <property type="protein sequence ID" value="MCL1116036.1"/>
    <property type="molecule type" value="Genomic_DNA"/>
</dbReference>
<feature type="domain" description="YhcG N-terminal" evidence="2">
    <location>
        <begin position="20"/>
        <end position="156"/>
    </location>
</feature>